<feature type="chain" id="PRO_5046165153" evidence="5">
    <location>
        <begin position="25"/>
        <end position="513"/>
    </location>
</feature>
<protein>
    <submittedName>
        <fullName evidence="7">ABC transporter substrate-binding protein</fullName>
    </submittedName>
</protein>
<dbReference type="EMBL" id="JBHTKH010000024">
    <property type="protein sequence ID" value="MFD1056707.1"/>
    <property type="molecule type" value="Genomic_DNA"/>
</dbReference>
<evidence type="ECO:0000313" key="7">
    <source>
        <dbReference type="EMBL" id="MFD1056707.1"/>
    </source>
</evidence>
<keyword evidence="3" id="KW-0813">Transport</keyword>
<dbReference type="Proteomes" id="UP001597046">
    <property type="component" value="Unassembled WGS sequence"/>
</dbReference>
<evidence type="ECO:0000256" key="3">
    <source>
        <dbReference type="ARBA" id="ARBA00022448"/>
    </source>
</evidence>
<dbReference type="Gene3D" id="3.40.190.10">
    <property type="entry name" value="Periplasmic binding protein-like II"/>
    <property type="match status" value="1"/>
</dbReference>
<comment type="subcellular location">
    <subcellularLocation>
        <location evidence="1">Cell envelope</location>
    </subcellularLocation>
</comment>
<comment type="caution">
    <text evidence="7">The sequence shown here is derived from an EMBL/GenBank/DDBJ whole genome shotgun (WGS) entry which is preliminary data.</text>
</comment>
<dbReference type="InterPro" id="IPR039424">
    <property type="entry name" value="SBP_5"/>
</dbReference>
<dbReference type="InterPro" id="IPR000914">
    <property type="entry name" value="SBP_5_dom"/>
</dbReference>
<dbReference type="PANTHER" id="PTHR30290:SF10">
    <property type="entry name" value="PERIPLASMIC OLIGOPEPTIDE-BINDING PROTEIN-RELATED"/>
    <property type="match status" value="1"/>
</dbReference>
<feature type="signal peptide" evidence="5">
    <location>
        <begin position="1"/>
        <end position="24"/>
    </location>
</feature>
<organism evidence="7 8">
    <name type="scientific">Terrabacter terrigena</name>
    <dbReference type="NCBI Taxonomy" id="574718"/>
    <lineage>
        <taxon>Bacteria</taxon>
        <taxon>Bacillati</taxon>
        <taxon>Actinomycetota</taxon>
        <taxon>Actinomycetes</taxon>
        <taxon>Micrococcales</taxon>
        <taxon>Intrasporangiaceae</taxon>
        <taxon>Terrabacter</taxon>
    </lineage>
</organism>
<accession>A0ABW3N3E8</accession>
<dbReference type="PANTHER" id="PTHR30290">
    <property type="entry name" value="PERIPLASMIC BINDING COMPONENT OF ABC TRANSPORTER"/>
    <property type="match status" value="1"/>
</dbReference>
<dbReference type="RefSeq" id="WP_386054815.1">
    <property type="nucleotide sequence ID" value="NZ_JBHTKH010000024.1"/>
</dbReference>
<dbReference type="Pfam" id="PF00496">
    <property type="entry name" value="SBP_bac_5"/>
    <property type="match status" value="1"/>
</dbReference>
<keyword evidence="4 5" id="KW-0732">Signal</keyword>
<proteinExistence type="inferred from homology"/>
<evidence type="ECO:0000256" key="1">
    <source>
        <dbReference type="ARBA" id="ARBA00004196"/>
    </source>
</evidence>
<evidence type="ECO:0000259" key="6">
    <source>
        <dbReference type="Pfam" id="PF00496"/>
    </source>
</evidence>
<sequence length="513" mass="54689">MKPTRIGTAASAALLLALTAACSAGSGSSGSGGAGGTGGTGGSGGGDTSLTVGLVAEPASLDFTTKDGAAIPQALLDNVYETLVTVDQDGKIKPSLAKSWTVSDDGKTYTFDLVDNAKFTDGQAFTAKDAVYSINRVKKDWTISLKAAMDVVSDAKAVSDTKLQVTLSKPSNDWLYRMSTRVGAMMTEKAVADLATKPVGTGPFVFDQWRRGDSITLKANPTYWGTKPYFQNVTLKYFKDPTALNNALLTKTIDVIGTVQAPESLAQFQGNDAYEIVEGTTNGEVLLSFNNGKAPFNDLKVRQAARYAIDHKALLDTCWAGRGTLAGSMVPPTDPWYEDLTGLYPHDLDKAKSLLAQTSAAATPVRLRIPSLPYAVSCGQVVKSQLEQAGFKVTLDQLEFPAVWLSTVFTDADYDMSIVAHVEPRDLPAVFGDPKYYTRYDNKQLQADLKAADSGTPEEQVTLMKKAARELSEDAAGDVLFILPNLMVAEKGITGLPKNAITESFDLAGLARS</sequence>
<evidence type="ECO:0000256" key="5">
    <source>
        <dbReference type="SAM" id="SignalP"/>
    </source>
</evidence>
<gene>
    <name evidence="7" type="ORF">ACFQ2V_20565</name>
</gene>
<keyword evidence="8" id="KW-1185">Reference proteome</keyword>
<feature type="domain" description="Solute-binding protein family 5" evidence="6">
    <location>
        <begin position="91"/>
        <end position="422"/>
    </location>
</feature>
<dbReference type="InterPro" id="IPR030678">
    <property type="entry name" value="Peptide/Ni-bd"/>
</dbReference>
<dbReference type="PIRSF" id="PIRSF002741">
    <property type="entry name" value="MppA"/>
    <property type="match status" value="1"/>
</dbReference>
<reference evidence="8" key="1">
    <citation type="journal article" date="2019" name="Int. J. Syst. Evol. Microbiol.">
        <title>The Global Catalogue of Microorganisms (GCM) 10K type strain sequencing project: providing services to taxonomists for standard genome sequencing and annotation.</title>
        <authorList>
            <consortium name="The Broad Institute Genomics Platform"/>
            <consortium name="The Broad Institute Genome Sequencing Center for Infectious Disease"/>
            <person name="Wu L."/>
            <person name="Ma J."/>
        </authorList>
    </citation>
    <scope>NUCLEOTIDE SEQUENCE [LARGE SCALE GENOMIC DNA]</scope>
    <source>
        <strain evidence="8">CCUG 57508</strain>
    </source>
</reference>
<evidence type="ECO:0000313" key="8">
    <source>
        <dbReference type="Proteomes" id="UP001597046"/>
    </source>
</evidence>
<dbReference type="PROSITE" id="PS51257">
    <property type="entry name" value="PROKAR_LIPOPROTEIN"/>
    <property type="match status" value="1"/>
</dbReference>
<dbReference type="SUPFAM" id="SSF53850">
    <property type="entry name" value="Periplasmic binding protein-like II"/>
    <property type="match status" value="1"/>
</dbReference>
<comment type="similarity">
    <text evidence="2">Belongs to the bacterial solute-binding protein 5 family.</text>
</comment>
<evidence type="ECO:0000256" key="4">
    <source>
        <dbReference type="ARBA" id="ARBA00022729"/>
    </source>
</evidence>
<dbReference type="Gene3D" id="3.10.105.10">
    <property type="entry name" value="Dipeptide-binding Protein, Domain 3"/>
    <property type="match status" value="1"/>
</dbReference>
<name>A0ABW3N3E8_9MICO</name>
<dbReference type="CDD" id="cd08494">
    <property type="entry name" value="PBP2_NikA_DppA_OppA_like_6"/>
    <property type="match status" value="1"/>
</dbReference>
<evidence type="ECO:0000256" key="2">
    <source>
        <dbReference type="ARBA" id="ARBA00005695"/>
    </source>
</evidence>